<proteinExistence type="predicted"/>
<dbReference type="AlphaFoldDB" id="A0A645IFQ7"/>
<reference evidence="1" key="1">
    <citation type="submission" date="2019-08" db="EMBL/GenBank/DDBJ databases">
        <authorList>
            <person name="Kucharzyk K."/>
            <person name="Murdoch R.W."/>
            <person name="Higgins S."/>
            <person name="Loffler F."/>
        </authorList>
    </citation>
    <scope>NUCLEOTIDE SEQUENCE</scope>
</reference>
<evidence type="ECO:0000313" key="1">
    <source>
        <dbReference type="EMBL" id="MPN50138.1"/>
    </source>
</evidence>
<name>A0A645IFQ7_9ZZZZ</name>
<protein>
    <submittedName>
        <fullName evidence="1">Uncharacterized protein</fullName>
    </submittedName>
</protein>
<organism evidence="1">
    <name type="scientific">bioreactor metagenome</name>
    <dbReference type="NCBI Taxonomy" id="1076179"/>
    <lineage>
        <taxon>unclassified sequences</taxon>
        <taxon>metagenomes</taxon>
        <taxon>ecological metagenomes</taxon>
    </lineage>
</organism>
<dbReference type="EMBL" id="VSSQ01114024">
    <property type="protein sequence ID" value="MPN50138.1"/>
    <property type="molecule type" value="Genomic_DNA"/>
</dbReference>
<gene>
    <name evidence="1" type="ORF">SDC9_197764</name>
</gene>
<comment type="caution">
    <text evidence="1">The sequence shown here is derived from an EMBL/GenBank/DDBJ whole genome shotgun (WGS) entry which is preliminary data.</text>
</comment>
<sequence length="67" mass="7792">MYAKGILGSAPLYYERAYDKTKALIRKLEYYITDANHFTMMHKDIPELLGTIKEFTDRCFRQAAAVV</sequence>
<accession>A0A645IFQ7</accession>